<protein>
    <submittedName>
        <fullName evidence="2">Geranylgeranyl reductase family protein</fullName>
    </submittedName>
</protein>
<dbReference type="EMBL" id="JBHTRV010000017">
    <property type="protein sequence ID" value="MFE5982565.1"/>
    <property type="molecule type" value="Genomic_DNA"/>
</dbReference>
<dbReference type="PANTHER" id="PTHR42685">
    <property type="entry name" value="GERANYLGERANYL DIPHOSPHATE REDUCTASE"/>
    <property type="match status" value="1"/>
</dbReference>
<dbReference type="NCBIfam" id="TIGR02032">
    <property type="entry name" value="GG-red-SF"/>
    <property type="match status" value="1"/>
</dbReference>
<dbReference type="PANTHER" id="PTHR42685:SF22">
    <property type="entry name" value="CONDITIONED MEDIUM FACTOR RECEPTOR 1"/>
    <property type="match status" value="1"/>
</dbReference>
<evidence type="ECO:0000313" key="3">
    <source>
        <dbReference type="Proteomes" id="UP001600424"/>
    </source>
</evidence>
<dbReference type="Proteomes" id="UP001600424">
    <property type="component" value="Unassembled WGS sequence"/>
</dbReference>
<dbReference type="RefSeq" id="WP_386251606.1">
    <property type="nucleotide sequence ID" value="NZ_JBHTRV010000017.1"/>
</dbReference>
<name>A0ABW6IY22_STRWE</name>
<sequence>MDLSPHRDSADVIVVGAGPAGCAAAYRLALAGHDVLLIEKATFPRDKICGDGLTPRAVKELVGMGVDIEGDGWVRTRGLRAHGSGTTVEMPWPSVASFPDFGLVRSRMDLDELLARKAVAAGARLLEGTKVTGPVIDPATGHVSGVTAVRDGETRTLRAPLVVAADGASSRLAVALGLHQRADRPMGVAVRRYYTVPSRDQDHLEAWLDLETRDARGRAYMPFGYGWVFPVGGGTFNVGLGTFHVGRKPDVDHRQLFREWTARLSPARSFDDDHATGPLRGAPLPAGFNRRPQYTRGLLLTGDAGGMINPLSGEGIDYAMESGRLAADTVSRALGRPTAAAREEALQGYPEAVRAAYGRYFTVGRLVVHALNQPRIMKLVATRSLSRPVLQRFMFKLWANLTDPHSKDALDRVITAIQRAVPAA</sequence>
<proteinExistence type="predicted"/>
<dbReference type="SUPFAM" id="SSF51905">
    <property type="entry name" value="FAD/NAD(P)-binding domain"/>
    <property type="match status" value="1"/>
</dbReference>
<dbReference type="Pfam" id="PF01494">
    <property type="entry name" value="FAD_binding_3"/>
    <property type="match status" value="1"/>
</dbReference>
<dbReference type="InterPro" id="IPR011777">
    <property type="entry name" value="Geranylgeranyl_Rdtase_fam"/>
</dbReference>
<evidence type="ECO:0000259" key="1">
    <source>
        <dbReference type="Pfam" id="PF01494"/>
    </source>
</evidence>
<dbReference type="InterPro" id="IPR036188">
    <property type="entry name" value="FAD/NAD-bd_sf"/>
</dbReference>
<dbReference type="Gene3D" id="3.50.50.60">
    <property type="entry name" value="FAD/NAD(P)-binding domain"/>
    <property type="match status" value="1"/>
</dbReference>
<gene>
    <name evidence="2" type="ORF">ACFQ63_22960</name>
</gene>
<dbReference type="PRINTS" id="PR00420">
    <property type="entry name" value="RNGMNOXGNASE"/>
</dbReference>
<evidence type="ECO:0000313" key="2">
    <source>
        <dbReference type="EMBL" id="MFE5982565.1"/>
    </source>
</evidence>
<dbReference type="InterPro" id="IPR002938">
    <property type="entry name" value="FAD-bd"/>
</dbReference>
<keyword evidence="3" id="KW-1185">Reference proteome</keyword>
<dbReference type="InterPro" id="IPR050407">
    <property type="entry name" value="Geranylgeranyl_reductase"/>
</dbReference>
<accession>A0ABW6IY22</accession>
<comment type="caution">
    <text evidence="2">The sequence shown here is derived from an EMBL/GenBank/DDBJ whole genome shotgun (WGS) entry which is preliminary data.</text>
</comment>
<reference evidence="2 3" key="1">
    <citation type="submission" date="2024-09" db="EMBL/GenBank/DDBJ databases">
        <title>The Natural Products Discovery Center: Release of the First 8490 Sequenced Strains for Exploring Actinobacteria Biosynthetic Diversity.</title>
        <authorList>
            <person name="Kalkreuter E."/>
            <person name="Kautsar S.A."/>
            <person name="Yang D."/>
            <person name="Bader C.D."/>
            <person name="Teijaro C.N."/>
            <person name="Fluegel L."/>
            <person name="Davis C.M."/>
            <person name="Simpson J.R."/>
            <person name="Lauterbach L."/>
            <person name="Steele A.D."/>
            <person name="Gui C."/>
            <person name="Meng S."/>
            <person name="Li G."/>
            <person name="Viehrig K."/>
            <person name="Ye F."/>
            <person name="Su P."/>
            <person name="Kiefer A.F."/>
            <person name="Nichols A."/>
            <person name="Cepeda A.J."/>
            <person name="Yan W."/>
            <person name="Fan B."/>
            <person name="Jiang Y."/>
            <person name="Adhikari A."/>
            <person name="Zheng C.-J."/>
            <person name="Schuster L."/>
            <person name="Cowan T.M."/>
            <person name="Smanski M.J."/>
            <person name="Chevrette M.G."/>
            <person name="De Carvalho L.P.S."/>
            <person name="Shen B."/>
        </authorList>
    </citation>
    <scope>NUCLEOTIDE SEQUENCE [LARGE SCALE GENOMIC DNA]</scope>
    <source>
        <strain evidence="2 3">NPDC056472</strain>
    </source>
</reference>
<organism evidence="2 3">
    <name type="scientific">Streptomyces wedmorensis</name>
    <dbReference type="NCBI Taxonomy" id="43759"/>
    <lineage>
        <taxon>Bacteria</taxon>
        <taxon>Bacillati</taxon>
        <taxon>Actinomycetota</taxon>
        <taxon>Actinomycetes</taxon>
        <taxon>Kitasatosporales</taxon>
        <taxon>Streptomycetaceae</taxon>
        <taxon>Streptomyces</taxon>
    </lineage>
</organism>
<feature type="domain" description="FAD-binding" evidence="1">
    <location>
        <begin position="10"/>
        <end position="322"/>
    </location>
</feature>